<dbReference type="PANTHER" id="PTHR30619:SF1">
    <property type="entry name" value="RECOMBINATION PROTEIN 2"/>
    <property type="match status" value="1"/>
</dbReference>
<name>A0ABU0HWV9_9HYPH</name>
<dbReference type="PANTHER" id="PTHR30619">
    <property type="entry name" value="DNA INTERNALIZATION/COMPETENCE PROTEIN COMEC/REC2"/>
    <property type="match status" value="1"/>
</dbReference>
<keyword evidence="2" id="KW-1185">Reference proteome</keyword>
<evidence type="ECO:0000313" key="2">
    <source>
        <dbReference type="Proteomes" id="UP001231124"/>
    </source>
</evidence>
<accession>A0ABU0HWV9</accession>
<gene>
    <name evidence="1" type="ORF">QO012_000856</name>
</gene>
<sequence>MTTRFRAYQLGTKGSSFSYFADGHFTVIEGRLNEVNRRTLLAEMEICGVTHAGTLHVTSWDADHCAGSELEALLSLAKPAKIECPGYAPHTVNGETCLDIIEAYRHERRLSNRGATVRAITPEYIAGLQRVRDLAFEDTLHNPVHLSPSCDNDNSTVKHFRRGDFNVLSLGDVESSNIGARLRRLRTLRRETDVMILAHHGADNGFTTKKFLRHLEPTLAICSSDYANMYNHPTLSIRELLYEEKIRLMTTKTGDVIVMSLPERPGVYRAINLRTSSTRASSVYDFVAKKSRLLAMNDDSLRQLYAPRLRFPR</sequence>
<proteinExistence type="predicted"/>
<dbReference type="RefSeq" id="WP_238201268.1">
    <property type="nucleotide sequence ID" value="NZ_BPQE01000002.1"/>
</dbReference>
<dbReference type="Gene3D" id="3.60.15.10">
    <property type="entry name" value="Ribonuclease Z/Hydroxyacylglutathione hydrolase-like"/>
    <property type="match status" value="1"/>
</dbReference>
<evidence type="ECO:0000313" key="1">
    <source>
        <dbReference type="EMBL" id="MDQ0446367.1"/>
    </source>
</evidence>
<comment type="caution">
    <text evidence="1">The sequence shown here is derived from an EMBL/GenBank/DDBJ whole genome shotgun (WGS) entry which is preliminary data.</text>
</comment>
<protein>
    <submittedName>
        <fullName evidence="1">Competence protein ComEC</fullName>
    </submittedName>
</protein>
<dbReference type="Proteomes" id="UP001231124">
    <property type="component" value="Unassembled WGS sequence"/>
</dbReference>
<dbReference type="SUPFAM" id="SSF56281">
    <property type="entry name" value="Metallo-hydrolase/oxidoreductase"/>
    <property type="match status" value="1"/>
</dbReference>
<dbReference type="InterPro" id="IPR052159">
    <property type="entry name" value="Competence_DNA_uptake"/>
</dbReference>
<organism evidence="1 2">
    <name type="scientific">Methylobacterium aerolatum</name>
    <dbReference type="NCBI Taxonomy" id="418708"/>
    <lineage>
        <taxon>Bacteria</taxon>
        <taxon>Pseudomonadati</taxon>
        <taxon>Pseudomonadota</taxon>
        <taxon>Alphaproteobacteria</taxon>
        <taxon>Hyphomicrobiales</taxon>
        <taxon>Methylobacteriaceae</taxon>
        <taxon>Methylobacterium</taxon>
    </lineage>
</organism>
<dbReference type="EMBL" id="JAUSVP010000002">
    <property type="protein sequence ID" value="MDQ0446367.1"/>
    <property type="molecule type" value="Genomic_DNA"/>
</dbReference>
<dbReference type="InterPro" id="IPR036866">
    <property type="entry name" value="RibonucZ/Hydroxyglut_hydro"/>
</dbReference>
<reference evidence="1 2" key="1">
    <citation type="submission" date="2023-07" db="EMBL/GenBank/DDBJ databases">
        <title>Genomic Encyclopedia of Type Strains, Phase IV (KMG-IV): sequencing the most valuable type-strain genomes for metagenomic binning, comparative biology and taxonomic classification.</title>
        <authorList>
            <person name="Goeker M."/>
        </authorList>
    </citation>
    <scope>NUCLEOTIDE SEQUENCE [LARGE SCALE GENOMIC DNA]</scope>
    <source>
        <strain evidence="1 2">DSM 19013</strain>
    </source>
</reference>